<protein>
    <submittedName>
        <fullName evidence="3">Uncharacterized conserved protein, DUF2147 family</fullName>
    </submittedName>
</protein>
<keyword evidence="1" id="KW-0732">Signal</keyword>
<proteinExistence type="predicted"/>
<dbReference type="Proteomes" id="UP000198824">
    <property type="component" value="Unassembled WGS sequence"/>
</dbReference>
<dbReference type="AlphaFoldDB" id="A0A1I6JF72"/>
<dbReference type="EMBL" id="FOZG01000001">
    <property type="protein sequence ID" value="SFR77617.1"/>
    <property type="molecule type" value="Genomic_DNA"/>
</dbReference>
<dbReference type="OrthoDB" id="9811671at2"/>
<evidence type="ECO:0000259" key="2">
    <source>
        <dbReference type="Pfam" id="PF09917"/>
    </source>
</evidence>
<accession>A0A1I6JF72</accession>
<feature type="domain" description="DUF2147" evidence="2">
    <location>
        <begin position="23"/>
        <end position="134"/>
    </location>
</feature>
<dbReference type="InterPro" id="IPR019223">
    <property type="entry name" value="DUF2147"/>
</dbReference>
<dbReference type="PANTHER" id="PTHR36919">
    <property type="entry name" value="BLR1215 PROTEIN"/>
    <property type="match status" value="1"/>
</dbReference>
<organism evidence="3 4">
    <name type="scientific">Sphingomonas jatrophae</name>
    <dbReference type="NCBI Taxonomy" id="1166337"/>
    <lineage>
        <taxon>Bacteria</taxon>
        <taxon>Pseudomonadati</taxon>
        <taxon>Pseudomonadota</taxon>
        <taxon>Alphaproteobacteria</taxon>
        <taxon>Sphingomonadales</taxon>
        <taxon>Sphingomonadaceae</taxon>
        <taxon>Sphingomonas</taxon>
    </lineage>
</organism>
<dbReference type="STRING" id="1166337.SAMN05192580_0198"/>
<evidence type="ECO:0000313" key="3">
    <source>
        <dbReference type="EMBL" id="SFR77617.1"/>
    </source>
</evidence>
<feature type="signal peptide" evidence="1">
    <location>
        <begin position="1"/>
        <end position="20"/>
    </location>
</feature>
<reference evidence="3 4" key="1">
    <citation type="submission" date="2016-10" db="EMBL/GenBank/DDBJ databases">
        <authorList>
            <person name="de Groot N.N."/>
        </authorList>
    </citation>
    <scope>NUCLEOTIDE SEQUENCE [LARGE SCALE GENOMIC DNA]</scope>
    <source>
        <strain evidence="3 4">S5-249</strain>
    </source>
</reference>
<gene>
    <name evidence="3" type="ORF">SAMN05192580_0198</name>
</gene>
<dbReference type="Gene3D" id="2.40.128.520">
    <property type="match status" value="1"/>
</dbReference>
<name>A0A1I6JF72_9SPHN</name>
<evidence type="ECO:0000256" key="1">
    <source>
        <dbReference type="SAM" id="SignalP"/>
    </source>
</evidence>
<evidence type="ECO:0000313" key="4">
    <source>
        <dbReference type="Proteomes" id="UP000198824"/>
    </source>
</evidence>
<dbReference type="Pfam" id="PF09917">
    <property type="entry name" value="DUF2147"/>
    <property type="match status" value="1"/>
</dbReference>
<sequence>MMVAFTLALALAAAGQPADAVIGRWKTGNRNGVVQIDRCGNSVCGRLVTSDGIRTNPALTDANNSDASLRNRPLKGVSLLSGFKAEGGGVWNGGKIYNPEDGKTYTAKLTPSGDTLKVRGCVFVPLCKTQTWTRLR</sequence>
<feature type="chain" id="PRO_5011642247" evidence="1">
    <location>
        <begin position="21"/>
        <end position="136"/>
    </location>
</feature>
<keyword evidence="4" id="KW-1185">Reference proteome</keyword>
<dbReference type="PANTHER" id="PTHR36919:SF2">
    <property type="entry name" value="BLL6627 PROTEIN"/>
    <property type="match status" value="1"/>
</dbReference>